<dbReference type="GO" id="GO:0016788">
    <property type="term" value="F:hydrolase activity, acting on ester bonds"/>
    <property type="evidence" value="ECO:0007669"/>
    <property type="project" value="InterPro"/>
</dbReference>
<dbReference type="InterPro" id="IPR051058">
    <property type="entry name" value="GDSL_Est/Lipase"/>
</dbReference>
<protein>
    <submittedName>
        <fullName evidence="3">Uncharacterized protein</fullName>
    </submittedName>
</protein>
<organism evidence="3 4">
    <name type="scientific">Entomortierella chlamydospora</name>
    <dbReference type="NCBI Taxonomy" id="101097"/>
    <lineage>
        <taxon>Eukaryota</taxon>
        <taxon>Fungi</taxon>
        <taxon>Fungi incertae sedis</taxon>
        <taxon>Mucoromycota</taxon>
        <taxon>Mortierellomycotina</taxon>
        <taxon>Mortierellomycetes</taxon>
        <taxon>Mortierellales</taxon>
        <taxon>Mortierellaceae</taxon>
        <taxon>Entomortierella</taxon>
    </lineage>
</organism>
<gene>
    <name evidence="3" type="ORF">BGZ80_009023</name>
</gene>
<feature type="signal peptide" evidence="2">
    <location>
        <begin position="1"/>
        <end position="18"/>
    </location>
</feature>
<comment type="caution">
    <text evidence="3">The sequence shown here is derived from an EMBL/GenBank/DDBJ whole genome shotgun (WGS) entry which is preliminary data.</text>
</comment>
<keyword evidence="2" id="KW-0732">Signal</keyword>
<dbReference type="Proteomes" id="UP000703661">
    <property type="component" value="Unassembled WGS sequence"/>
</dbReference>
<evidence type="ECO:0000256" key="2">
    <source>
        <dbReference type="SAM" id="SignalP"/>
    </source>
</evidence>
<sequence length="336" mass="38123">MPLATGIIMSGLLSVAVQHPLAEQTQFIFQECRPASIKNMIVFGDSFSDTGNVFQLTNQTWPRLTFYPDGRFSNGPVWTDYVTMDQQLNLTNYAFGGATTDSKTVQGYSGSEADVPVPGFIQQIEDYFLEGRRQSMTTEDIEATLFAVSFQGNDYLFEPVASVEVVLANIERGIHRLVEVGARHILVLENFDYGRVPFFQSNQTRTEEMKVMAKKQHDQYQDLIKRLALRYGRPARRGSNVSTYYNCFGSGSSSKNIRSKVNIAFLDLYEHFIRLYDPRRLEQLGISDVIHGCVSDDARTGCSDPERHLFYDSYHPSTKIHREIANGIVAILEHRE</sequence>
<dbReference type="OrthoDB" id="1600564at2759"/>
<dbReference type="Pfam" id="PF00657">
    <property type="entry name" value="Lipase_GDSL"/>
    <property type="match status" value="1"/>
</dbReference>
<dbReference type="InterPro" id="IPR001087">
    <property type="entry name" value="GDSL"/>
</dbReference>
<dbReference type="CDD" id="cd01846">
    <property type="entry name" value="fatty_acyltransferase_like"/>
    <property type="match status" value="1"/>
</dbReference>
<dbReference type="SUPFAM" id="SSF52266">
    <property type="entry name" value="SGNH hydrolase"/>
    <property type="match status" value="1"/>
</dbReference>
<keyword evidence="4" id="KW-1185">Reference proteome</keyword>
<reference evidence="3" key="1">
    <citation type="journal article" date="2020" name="Fungal Divers.">
        <title>Resolving the Mortierellaceae phylogeny through synthesis of multi-gene phylogenetics and phylogenomics.</title>
        <authorList>
            <person name="Vandepol N."/>
            <person name="Liber J."/>
            <person name="Desiro A."/>
            <person name="Na H."/>
            <person name="Kennedy M."/>
            <person name="Barry K."/>
            <person name="Grigoriev I.V."/>
            <person name="Miller A.N."/>
            <person name="O'Donnell K."/>
            <person name="Stajich J.E."/>
            <person name="Bonito G."/>
        </authorList>
    </citation>
    <scope>NUCLEOTIDE SEQUENCE</scope>
    <source>
        <strain evidence="3">NRRL 2769</strain>
    </source>
</reference>
<evidence type="ECO:0000313" key="4">
    <source>
        <dbReference type="Proteomes" id="UP000703661"/>
    </source>
</evidence>
<dbReference type="PANTHER" id="PTHR45648:SF22">
    <property type="entry name" value="GDSL LIPASE_ACYLHYDROLASE FAMILY PROTEIN (AFU_ORTHOLOGUE AFUA_4G14700)"/>
    <property type="match status" value="1"/>
</dbReference>
<keyword evidence="1" id="KW-0378">Hydrolase</keyword>
<evidence type="ECO:0000256" key="1">
    <source>
        <dbReference type="ARBA" id="ARBA00022801"/>
    </source>
</evidence>
<dbReference type="EMBL" id="JAAAID010000511">
    <property type="protein sequence ID" value="KAG0016689.1"/>
    <property type="molecule type" value="Genomic_DNA"/>
</dbReference>
<proteinExistence type="predicted"/>
<evidence type="ECO:0000313" key="3">
    <source>
        <dbReference type="EMBL" id="KAG0016689.1"/>
    </source>
</evidence>
<feature type="chain" id="PRO_5040357292" evidence="2">
    <location>
        <begin position="19"/>
        <end position="336"/>
    </location>
</feature>
<accession>A0A9P6T0X0</accession>
<dbReference type="PANTHER" id="PTHR45648">
    <property type="entry name" value="GDSL LIPASE/ACYLHYDROLASE FAMILY PROTEIN (AFU_ORTHOLOGUE AFUA_4G14700)"/>
    <property type="match status" value="1"/>
</dbReference>
<dbReference type="AlphaFoldDB" id="A0A9P6T0X0"/>
<dbReference type="Gene3D" id="3.40.50.1110">
    <property type="entry name" value="SGNH hydrolase"/>
    <property type="match status" value="1"/>
</dbReference>
<dbReference type="InterPro" id="IPR036514">
    <property type="entry name" value="SGNH_hydro_sf"/>
</dbReference>
<name>A0A9P6T0X0_9FUNG</name>